<dbReference type="PIRSF" id="PIRSF006276">
    <property type="entry name" value="UspA"/>
    <property type="match status" value="1"/>
</dbReference>
<keyword evidence="2" id="KW-0963">Cytoplasm</keyword>
<feature type="domain" description="UspA" evidence="3">
    <location>
        <begin position="3"/>
        <end position="140"/>
    </location>
</feature>
<reference evidence="4 5" key="1">
    <citation type="submission" date="2019-02" db="EMBL/GenBank/DDBJ databases">
        <title>Pedobacter sp. nov., a novel speices isolated from soil of pinguins habitat in Antarcitica.</title>
        <authorList>
            <person name="He R.-H."/>
        </authorList>
    </citation>
    <scope>NUCLEOTIDE SEQUENCE [LARGE SCALE GENOMIC DNA]</scope>
    <source>
        <strain evidence="4 5">E01020</strain>
    </source>
</reference>
<evidence type="ECO:0000256" key="1">
    <source>
        <dbReference type="ARBA" id="ARBA00008791"/>
    </source>
</evidence>
<dbReference type="SUPFAM" id="SSF52402">
    <property type="entry name" value="Adenine nucleotide alpha hydrolases-like"/>
    <property type="match status" value="1"/>
</dbReference>
<dbReference type="InterPro" id="IPR006016">
    <property type="entry name" value="UspA"/>
</dbReference>
<evidence type="ECO:0000313" key="5">
    <source>
        <dbReference type="Proteomes" id="UP000295668"/>
    </source>
</evidence>
<dbReference type="InterPro" id="IPR014729">
    <property type="entry name" value="Rossmann-like_a/b/a_fold"/>
</dbReference>
<dbReference type="EMBL" id="SJCY01000004">
    <property type="protein sequence ID" value="TDG36465.1"/>
    <property type="molecule type" value="Genomic_DNA"/>
</dbReference>
<comment type="caution">
    <text evidence="4">The sequence shown here is derived from an EMBL/GenBank/DDBJ whole genome shotgun (WGS) entry which is preliminary data.</text>
</comment>
<keyword evidence="5" id="KW-1185">Reference proteome</keyword>
<dbReference type="Pfam" id="PF00582">
    <property type="entry name" value="Usp"/>
    <property type="match status" value="1"/>
</dbReference>
<evidence type="ECO:0000259" key="3">
    <source>
        <dbReference type="Pfam" id="PF00582"/>
    </source>
</evidence>
<sequence length="144" mass="15863">MEFHKILIAIDKSQSAEKVAKSGLELAKQFNSEIALVTIIDESANESGDQPTAREIEDMRGHNLNHSQRQVIEKVFKDFPIKSFVEDGEPAQAIVKIAELWGADVIVMGTHGRKGLSHLIMGSVAEEVIRNSKKTMVVIPISEA</sequence>
<comment type="subcellular location">
    <subcellularLocation>
        <location evidence="2">Cytoplasm</location>
    </subcellularLocation>
</comment>
<proteinExistence type="inferred from homology"/>
<dbReference type="RefSeq" id="WP_133262194.1">
    <property type="nucleotide sequence ID" value="NZ_SJCY01000004.1"/>
</dbReference>
<evidence type="ECO:0000256" key="2">
    <source>
        <dbReference type="PIRNR" id="PIRNR006276"/>
    </source>
</evidence>
<dbReference type="PRINTS" id="PR01438">
    <property type="entry name" value="UNVRSLSTRESS"/>
</dbReference>
<dbReference type="Proteomes" id="UP000295668">
    <property type="component" value="Unassembled WGS sequence"/>
</dbReference>
<comment type="similarity">
    <text evidence="1 2">Belongs to the universal stress protein A family.</text>
</comment>
<dbReference type="InterPro" id="IPR006015">
    <property type="entry name" value="Universal_stress_UspA"/>
</dbReference>
<dbReference type="GO" id="GO:0005737">
    <property type="term" value="C:cytoplasm"/>
    <property type="evidence" value="ECO:0007669"/>
    <property type="project" value="UniProtKB-SubCell"/>
</dbReference>
<accession>A0A4R5MMF6</accession>
<dbReference type="AlphaFoldDB" id="A0A4R5MMF6"/>
<dbReference type="CDD" id="cd00293">
    <property type="entry name" value="USP-like"/>
    <property type="match status" value="1"/>
</dbReference>
<organism evidence="4 5">
    <name type="scientific">Pedobacter changchengzhani</name>
    <dbReference type="NCBI Taxonomy" id="2529274"/>
    <lineage>
        <taxon>Bacteria</taxon>
        <taxon>Pseudomonadati</taxon>
        <taxon>Bacteroidota</taxon>
        <taxon>Sphingobacteriia</taxon>
        <taxon>Sphingobacteriales</taxon>
        <taxon>Sphingobacteriaceae</taxon>
        <taxon>Pedobacter</taxon>
    </lineage>
</organism>
<dbReference type="PANTHER" id="PTHR46268">
    <property type="entry name" value="STRESS RESPONSE PROTEIN NHAX"/>
    <property type="match status" value="1"/>
</dbReference>
<name>A0A4R5MMF6_9SPHI</name>
<dbReference type="OrthoDB" id="9788959at2"/>
<protein>
    <recommendedName>
        <fullName evidence="2">Universal stress protein</fullName>
    </recommendedName>
</protein>
<evidence type="ECO:0000313" key="4">
    <source>
        <dbReference type="EMBL" id="TDG36465.1"/>
    </source>
</evidence>
<dbReference type="Gene3D" id="3.40.50.620">
    <property type="entry name" value="HUPs"/>
    <property type="match status" value="1"/>
</dbReference>
<gene>
    <name evidence="4" type="ORF">EZJ43_08075</name>
</gene>
<dbReference type="PANTHER" id="PTHR46268:SF6">
    <property type="entry name" value="UNIVERSAL STRESS PROTEIN UP12"/>
    <property type="match status" value="1"/>
</dbReference>